<reference evidence="3" key="1">
    <citation type="journal article" date="2019" name="Int. J. Syst. Evol. Microbiol.">
        <title>The Global Catalogue of Microorganisms (GCM) 10K type strain sequencing project: providing services to taxonomists for standard genome sequencing and annotation.</title>
        <authorList>
            <consortium name="The Broad Institute Genomics Platform"/>
            <consortium name="The Broad Institute Genome Sequencing Center for Infectious Disease"/>
            <person name="Wu L."/>
            <person name="Ma J."/>
        </authorList>
    </citation>
    <scope>NUCLEOTIDE SEQUENCE [LARGE SCALE GENOMIC DNA]</scope>
    <source>
        <strain evidence="3">CCM 7043</strain>
    </source>
</reference>
<protein>
    <submittedName>
        <fullName evidence="2">Uncharacterized protein</fullName>
    </submittedName>
</protein>
<evidence type="ECO:0000313" key="2">
    <source>
        <dbReference type="EMBL" id="MFD2024616.1"/>
    </source>
</evidence>
<feature type="region of interest" description="Disordered" evidence="1">
    <location>
        <begin position="226"/>
        <end position="252"/>
    </location>
</feature>
<dbReference type="Proteomes" id="UP001597338">
    <property type="component" value="Unassembled WGS sequence"/>
</dbReference>
<name>A0ABW4V1F0_9MICO</name>
<accession>A0ABW4V1F0</accession>
<organism evidence="2 3">
    <name type="scientific">Promicromonospora aerolata</name>
    <dbReference type="NCBI Taxonomy" id="195749"/>
    <lineage>
        <taxon>Bacteria</taxon>
        <taxon>Bacillati</taxon>
        <taxon>Actinomycetota</taxon>
        <taxon>Actinomycetes</taxon>
        <taxon>Micrococcales</taxon>
        <taxon>Promicromonosporaceae</taxon>
        <taxon>Promicromonospora</taxon>
    </lineage>
</organism>
<dbReference type="RefSeq" id="WP_377196554.1">
    <property type="nucleotide sequence ID" value="NZ_JBHUHF010000001.1"/>
</dbReference>
<evidence type="ECO:0000256" key="1">
    <source>
        <dbReference type="SAM" id="MobiDB-lite"/>
    </source>
</evidence>
<keyword evidence="3" id="KW-1185">Reference proteome</keyword>
<dbReference type="EMBL" id="JBHUHF010000001">
    <property type="protein sequence ID" value="MFD2024616.1"/>
    <property type="molecule type" value="Genomic_DNA"/>
</dbReference>
<proteinExistence type="predicted"/>
<gene>
    <name evidence="2" type="ORF">ACFSL2_03745</name>
</gene>
<comment type="caution">
    <text evidence="2">The sequence shown here is derived from an EMBL/GenBank/DDBJ whole genome shotgun (WGS) entry which is preliminary data.</text>
</comment>
<evidence type="ECO:0000313" key="3">
    <source>
        <dbReference type="Proteomes" id="UP001597338"/>
    </source>
</evidence>
<sequence>MTVDECPRATPVAAFYRADGSPDDAVLTIWSGDAQSPLGPLENFENAERVSLAVGAEDAWLVDLGWGVWVEWRTDRGRHLVTSAGLDRDTVTSVARSYDGETSAEAAALAPSGLQAISPLPSSDRHATWSAKYGNSDPTEKGGEPWVEIHVELSGTPWAARASIYPIPAGGLSVPTRSGTAIRTGDNGGFRYATWSTETGARIQLMANLPEAEVRELAGRLELVGPHDPRLDRFEDVVPGEARGPSRSRLDP</sequence>
<feature type="compositionally biased region" description="Basic and acidic residues" evidence="1">
    <location>
        <begin position="226"/>
        <end position="236"/>
    </location>
</feature>